<dbReference type="STRING" id="693977.Deipr_1264"/>
<dbReference type="AlphaFoldDB" id="F0RP04"/>
<keyword evidence="4" id="KW-1185">Reference proteome</keyword>
<feature type="region of interest" description="Disordered" evidence="1">
    <location>
        <begin position="160"/>
        <end position="180"/>
    </location>
</feature>
<evidence type="ECO:0000256" key="1">
    <source>
        <dbReference type="SAM" id="MobiDB-lite"/>
    </source>
</evidence>
<reference evidence="4" key="1">
    <citation type="submission" date="2011-02" db="EMBL/GenBank/DDBJ databases">
        <title>The complete sequence of chromosome of Deinococcus proteolyticus DSM 20540.</title>
        <authorList>
            <consortium name="US DOE Joint Genome Institute (JGI-PGF)"/>
            <person name="Lucas S."/>
            <person name="Copeland A."/>
            <person name="Lapidus A."/>
            <person name="Bruce D."/>
            <person name="Goodwin L."/>
            <person name="Pitluck S."/>
            <person name="Kyrpides N."/>
            <person name="Mavromatis K."/>
            <person name="Pagani I."/>
            <person name="Ivanova N."/>
            <person name="Ovchinnikova G."/>
            <person name="Zeytun A."/>
            <person name="Detter J.C."/>
            <person name="Han C."/>
            <person name="Land M."/>
            <person name="Hauser L."/>
            <person name="Markowitz V."/>
            <person name="Cheng J.-F."/>
            <person name="Hugenholtz P."/>
            <person name="Woyke T."/>
            <person name="Wu D."/>
            <person name="Pukall R."/>
            <person name="Steenblock K."/>
            <person name="Brambilla E."/>
            <person name="Klenk H.-P."/>
            <person name="Eisen J.A."/>
        </authorList>
    </citation>
    <scope>NUCLEOTIDE SEQUENCE [LARGE SCALE GENOMIC DNA]</scope>
    <source>
        <strain evidence="4">ATCC 35074 / DSM 20540 / JCM 6276 / NBRC 101906 / NCIMB 13154 / VKM Ac-1939 / CCM 2703 / MRP</strain>
    </source>
</reference>
<evidence type="ECO:0000313" key="3">
    <source>
        <dbReference type="EMBL" id="ADY26413.1"/>
    </source>
</evidence>
<protein>
    <submittedName>
        <fullName evidence="3">Uncharacterized protein</fullName>
    </submittedName>
</protein>
<evidence type="ECO:0000313" key="4">
    <source>
        <dbReference type="Proteomes" id="UP000007718"/>
    </source>
</evidence>
<reference evidence="3 4" key="2">
    <citation type="journal article" date="2012" name="Stand. Genomic Sci.">
        <title>Complete genome sequence of the orange-red pigmented, radioresistant Deinococcus proteolyticus type strain (MRP(T)).</title>
        <authorList>
            <person name="Copeland A."/>
            <person name="Zeytun A."/>
            <person name="Yassawong M."/>
            <person name="Nolan M."/>
            <person name="Lucas S."/>
            <person name="Hammon N."/>
            <person name="Deshpande S."/>
            <person name="Cheng J.F."/>
            <person name="Han C."/>
            <person name="Tapia R."/>
            <person name="Goodwin L.A."/>
            <person name="Pitluck S."/>
            <person name="Mavromatis K."/>
            <person name="Liolios K."/>
            <person name="Pagani I."/>
            <person name="Ivanova N."/>
            <person name="Mikhailova N."/>
            <person name="Pati A."/>
            <person name="Chen A."/>
            <person name="Palaniappan K."/>
            <person name="Land M."/>
            <person name="Hauser L."/>
            <person name="Jeffries C.D."/>
            <person name="Brambilla E.M."/>
            <person name="Rohde M."/>
            <person name="Sikorski J."/>
            <person name="Pukall R."/>
            <person name="Goker M."/>
            <person name="Detter J.C."/>
            <person name="Woyke T."/>
            <person name="Bristow J."/>
            <person name="Eisen J.A."/>
            <person name="Markowitz V."/>
            <person name="Hugenholtz P."/>
            <person name="Kyrpides N.C."/>
            <person name="Klenk H.P."/>
            <person name="Lapidus A."/>
        </authorList>
    </citation>
    <scope>NUCLEOTIDE SEQUENCE [LARGE SCALE GENOMIC DNA]</scope>
    <source>
        <strain evidence="4">ATCC 35074 / DSM 20540 / JCM 6276 / NBRC 101906 / NCIMB 13154 / VKM Ac-1939 / CCM 2703 / MRP</strain>
    </source>
</reference>
<keyword evidence="2" id="KW-0472">Membrane</keyword>
<keyword evidence="2" id="KW-1133">Transmembrane helix</keyword>
<proteinExistence type="predicted"/>
<accession>F0RP04</accession>
<dbReference type="EMBL" id="CP002536">
    <property type="protein sequence ID" value="ADY26413.1"/>
    <property type="molecule type" value="Genomic_DNA"/>
</dbReference>
<keyword evidence="2" id="KW-0812">Transmembrane</keyword>
<name>F0RP04_DEIPM</name>
<gene>
    <name evidence="3" type="ordered locus">Deipr_1264</name>
</gene>
<feature type="transmembrane region" description="Helical" evidence="2">
    <location>
        <begin position="220"/>
        <end position="250"/>
    </location>
</feature>
<dbReference type="HOGENOM" id="CLU_810679_0_0_0"/>
<evidence type="ECO:0000256" key="2">
    <source>
        <dbReference type="SAM" id="Phobius"/>
    </source>
</evidence>
<organism evidence="3 4">
    <name type="scientific">Deinococcus proteolyticus (strain ATCC 35074 / DSM 20540 / JCM 6276 / NBRC 101906 / NCIMB 13154 / VKM Ac-1939 / CCM 2703 / MRP)</name>
    <dbReference type="NCBI Taxonomy" id="693977"/>
    <lineage>
        <taxon>Bacteria</taxon>
        <taxon>Thermotogati</taxon>
        <taxon>Deinococcota</taxon>
        <taxon>Deinococci</taxon>
        <taxon>Deinococcales</taxon>
        <taxon>Deinococcaceae</taxon>
        <taxon>Deinococcus</taxon>
    </lineage>
</organism>
<dbReference type="KEGG" id="dpt:Deipr_1264"/>
<dbReference type="Proteomes" id="UP000007718">
    <property type="component" value="Chromosome"/>
</dbReference>
<sequence>MPHEDLLYSAQQLSPSHKSQLKELVKAVARGTYQPTLLPASADPTLLNTLKRFTALKKESRQNYYLKLAFILVGRQVEIRPFLALTRDSQVQAVDFRSLDTALLKPLPAYQKPKGTVLELNLAYIVASDEVRDSLARTLERIASKLAGDVPELRQPQISSPAPVQFRPAPPPSLTVSSSPPTTVLKQLPAASLEPEISRPAQQLVSVQKTLRKPLEAADFALALAAAFSLLLLFRSVVAGLFGAAIALSISWMRNQQTVMVKEEQPLGRDDIILNSLADYEQELIAIIRQHSASSEVGRAAATQLGQVRQAARELGNQHNSEQAQRTVGEIGHYLRQIRKNG</sequence>
<dbReference type="RefSeq" id="WP_013615022.1">
    <property type="nucleotide sequence ID" value="NC_015161.1"/>
</dbReference>